<evidence type="ECO:0000259" key="1">
    <source>
        <dbReference type="PROSITE" id="PS51144"/>
    </source>
</evidence>
<gene>
    <name evidence="2" type="primary">ga20421</name>
    <name evidence="2" type="ORF">PR202_ga20421</name>
</gene>
<protein>
    <recommendedName>
        <fullName evidence="1">Alpha-carbonic anhydrase domain-containing protein</fullName>
    </recommendedName>
</protein>
<dbReference type="InterPro" id="IPR036398">
    <property type="entry name" value="CA_dom_sf"/>
</dbReference>
<dbReference type="PANTHER" id="PTHR18952">
    <property type="entry name" value="CARBONIC ANHYDRASE"/>
    <property type="match status" value="1"/>
</dbReference>
<dbReference type="CDD" id="cd03124">
    <property type="entry name" value="alpha_CA_prokaryotic_like"/>
    <property type="match status" value="1"/>
</dbReference>
<reference evidence="2" key="2">
    <citation type="submission" date="2021-12" db="EMBL/GenBank/DDBJ databases">
        <title>Resequencing data analysis of finger millet.</title>
        <authorList>
            <person name="Hatakeyama M."/>
            <person name="Aluri S."/>
            <person name="Balachadran M.T."/>
            <person name="Sivarajan S.R."/>
            <person name="Poveda L."/>
            <person name="Shimizu-Inatsugi R."/>
            <person name="Schlapbach R."/>
            <person name="Sreeman S.M."/>
            <person name="Shimizu K.K."/>
        </authorList>
    </citation>
    <scope>NUCLEOTIDE SEQUENCE</scope>
</reference>
<dbReference type="AlphaFoldDB" id="A0AAV5CYQ7"/>
<dbReference type="Proteomes" id="UP001054889">
    <property type="component" value="Unassembled WGS sequence"/>
</dbReference>
<dbReference type="SMART" id="SM01057">
    <property type="entry name" value="Carb_anhydrase"/>
    <property type="match status" value="1"/>
</dbReference>
<proteinExistence type="predicted"/>
<dbReference type="PANTHER" id="PTHR18952:SF243">
    <property type="entry name" value="CARBONIC ANHYDRASE"/>
    <property type="match status" value="1"/>
</dbReference>
<accession>A0AAV5CYQ7</accession>
<dbReference type="InterPro" id="IPR023561">
    <property type="entry name" value="Carbonic_anhydrase_a-class"/>
</dbReference>
<dbReference type="InterPro" id="IPR001148">
    <property type="entry name" value="CA_dom"/>
</dbReference>
<dbReference type="GO" id="GO:0006730">
    <property type="term" value="P:one-carbon metabolic process"/>
    <property type="evidence" value="ECO:0007669"/>
    <property type="project" value="TreeGrafter"/>
</dbReference>
<feature type="domain" description="Alpha-carbonic anhydrase" evidence="1">
    <location>
        <begin position="120"/>
        <end position="359"/>
    </location>
</feature>
<dbReference type="GO" id="GO:0008270">
    <property type="term" value="F:zinc ion binding"/>
    <property type="evidence" value="ECO:0007669"/>
    <property type="project" value="InterPro"/>
</dbReference>
<sequence>MASPVPWFLAPRAVSDVEESFALASGEGVQDGSAGGGSTRLVSAYRLVSFFIRLAPSICHHQHRPAARPVLISAGTDSSEFSGQRGGRAEKMATSSGNAVFVLLLSACCLATLACDPNGAKFGYVGSMGPDHWGSLNPNFTRCATGTNQSPIDIATDEAVFDPSMKALHRNYTVANASIVDNVFNIGLRMEGGDAPGCVNVDGKHYRLKQIHWHSPSEHTFNGQRFPLELHMVHTSDDGNVTVVAILYRIGRPDPFFWQIQDKLARLYAEGCDAEKGVPLPAGFVNMLSLRRHAYMYYRYVGSFTTPPCTENVVWNILAQVREMTLDQAAALMAPLEEEYRHNNRPTQPTNGRTVRLYHRFWKKNKRSP</sequence>
<evidence type="ECO:0000313" key="3">
    <source>
        <dbReference type="Proteomes" id="UP001054889"/>
    </source>
</evidence>
<keyword evidence="3" id="KW-1185">Reference proteome</keyword>
<name>A0AAV5CYQ7_ELECO</name>
<dbReference type="SUPFAM" id="SSF51069">
    <property type="entry name" value="Carbonic anhydrase"/>
    <property type="match status" value="1"/>
</dbReference>
<organism evidence="2 3">
    <name type="scientific">Eleusine coracana subsp. coracana</name>
    <dbReference type="NCBI Taxonomy" id="191504"/>
    <lineage>
        <taxon>Eukaryota</taxon>
        <taxon>Viridiplantae</taxon>
        <taxon>Streptophyta</taxon>
        <taxon>Embryophyta</taxon>
        <taxon>Tracheophyta</taxon>
        <taxon>Spermatophyta</taxon>
        <taxon>Magnoliopsida</taxon>
        <taxon>Liliopsida</taxon>
        <taxon>Poales</taxon>
        <taxon>Poaceae</taxon>
        <taxon>PACMAD clade</taxon>
        <taxon>Chloridoideae</taxon>
        <taxon>Cynodonteae</taxon>
        <taxon>Eleusininae</taxon>
        <taxon>Eleusine</taxon>
    </lineage>
</organism>
<reference evidence="2" key="1">
    <citation type="journal article" date="2018" name="DNA Res.">
        <title>Multiple hybrid de novo genome assembly of finger millet, an orphan allotetraploid crop.</title>
        <authorList>
            <person name="Hatakeyama M."/>
            <person name="Aluri S."/>
            <person name="Balachadran M.T."/>
            <person name="Sivarajan S.R."/>
            <person name="Patrignani A."/>
            <person name="Gruter S."/>
            <person name="Poveda L."/>
            <person name="Shimizu-Inatsugi R."/>
            <person name="Baeten J."/>
            <person name="Francoijs K.J."/>
            <person name="Nataraja K.N."/>
            <person name="Reddy Y.A.N."/>
            <person name="Phadnis S."/>
            <person name="Ravikumar R.L."/>
            <person name="Schlapbach R."/>
            <person name="Sreeman S.M."/>
            <person name="Shimizu K.K."/>
        </authorList>
    </citation>
    <scope>NUCLEOTIDE SEQUENCE</scope>
</reference>
<dbReference type="InterPro" id="IPR041891">
    <property type="entry name" value="Alpha_CA_prokaryot-like"/>
</dbReference>
<dbReference type="EMBL" id="BQKI01000009">
    <property type="protein sequence ID" value="GJN03023.1"/>
    <property type="molecule type" value="Genomic_DNA"/>
</dbReference>
<dbReference type="Gene3D" id="3.10.200.10">
    <property type="entry name" value="Alpha carbonic anhydrase"/>
    <property type="match status" value="1"/>
</dbReference>
<evidence type="ECO:0000313" key="2">
    <source>
        <dbReference type="EMBL" id="GJN03023.1"/>
    </source>
</evidence>
<dbReference type="PROSITE" id="PS51144">
    <property type="entry name" value="ALPHA_CA_2"/>
    <property type="match status" value="1"/>
</dbReference>
<dbReference type="Pfam" id="PF00194">
    <property type="entry name" value="Carb_anhydrase"/>
    <property type="match status" value="1"/>
</dbReference>
<comment type="caution">
    <text evidence="2">The sequence shown here is derived from an EMBL/GenBank/DDBJ whole genome shotgun (WGS) entry which is preliminary data.</text>
</comment>
<dbReference type="GO" id="GO:0004089">
    <property type="term" value="F:carbonate dehydratase activity"/>
    <property type="evidence" value="ECO:0007669"/>
    <property type="project" value="InterPro"/>
</dbReference>